<evidence type="ECO:0000313" key="1">
    <source>
        <dbReference type="EMBL" id="JAS90330.1"/>
    </source>
</evidence>
<dbReference type="AlphaFoldDB" id="A0A1B6ITY1"/>
<sequence>HNKAASAVFCRRFLSEDFHVALIQEPWISKGKISGLSMTGVKIVSAQVENARTCIVVSNKVDSIPVLEFCCRDLATVRLMVAGTGRALLVASSYLPYDDVESTPSRELAALVDHVGRSGSELVVG</sequence>
<feature type="non-terminal residue" evidence="1">
    <location>
        <position position="125"/>
    </location>
</feature>
<evidence type="ECO:0008006" key="2">
    <source>
        <dbReference type="Google" id="ProtNLM"/>
    </source>
</evidence>
<proteinExistence type="predicted"/>
<feature type="non-terminal residue" evidence="1">
    <location>
        <position position="1"/>
    </location>
</feature>
<accession>A0A1B6ITY1</accession>
<gene>
    <name evidence="1" type="ORF">g.20404</name>
</gene>
<name>A0A1B6ITY1_9HEMI</name>
<organism evidence="1">
    <name type="scientific">Homalodisca liturata</name>
    <dbReference type="NCBI Taxonomy" id="320908"/>
    <lineage>
        <taxon>Eukaryota</taxon>
        <taxon>Metazoa</taxon>
        <taxon>Ecdysozoa</taxon>
        <taxon>Arthropoda</taxon>
        <taxon>Hexapoda</taxon>
        <taxon>Insecta</taxon>
        <taxon>Pterygota</taxon>
        <taxon>Neoptera</taxon>
        <taxon>Paraneoptera</taxon>
        <taxon>Hemiptera</taxon>
        <taxon>Auchenorrhyncha</taxon>
        <taxon>Membracoidea</taxon>
        <taxon>Cicadellidae</taxon>
        <taxon>Cicadellinae</taxon>
        <taxon>Proconiini</taxon>
        <taxon>Homalodisca</taxon>
    </lineage>
</organism>
<protein>
    <recommendedName>
        <fullName evidence="2">Endonuclease/exonuclease/phosphatase domain-containing protein</fullName>
    </recommendedName>
</protein>
<dbReference type="EMBL" id="GECU01017376">
    <property type="protein sequence ID" value="JAS90330.1"/>
    <property type="molecule type" value="Transcribed_RNA"/>
</dbReference>
<dbReference type="SUPFAM" id="SSF56219">
    <property type="entry name" value="DNase I-like"/>
    <property type="match status" value="1"/>
</dbReference>
<dbReference type="Gene3D" id="3.60.10.10">
    <property type="entry name" value="Endonuclease/exonuclease/phosphatase"/>
    <property type="match status" value="1"/>
</dbReference>
<dbReference type="InterPro" id="IPR036691">
    <property type="entry name" value="Endo/exonu/phosph_ase_sf"/>
</dbReference>
<reference evidence="1" key="1">
    <citation type="submission" date="2015-11" db="EMBL/GenBank/DDBJ databases">
        <title>De novo transcriptome assembly of four potential Pierce s Disease insect vectors from Arizona vineyards.</title>
        <authorList>
            <person name="Tassone E.E."/>
        </authorList>
    </citation>
    <scope>NUCLEOTIDE SEQUENCE</scope>
</reference>